<dbReference type="EMBL" id="BBMT01000004">
    <property type="protein sequence ID" value="GAL34000.1"/>
    <property type="molecule type" value="Genomic_DNA"/>
</dbReference>
<name>A0A090T204_9VIBR</name>
<protein>
    <submittedName>
        <fullName evidence="1">Uncharacterized protein</fullName>
    </submittedName>
</protein>
<dbReference type="Proteomes" id="UP000029224">
    <property type="component" value="Unassembled WGS sequence"/>
</dbReference>
<evidence type="ECO:0000313" key="1">
    <source>
        <dbReference type="EMBL" id="GAL34000.1"/>
    </source>
</evidence>
<reference evidence="1 2" key="1">
    <citation type="submission" date="2014-09" db="EMBL/GenBank/DDBJ databases">
        <title>Vibrio maritimus JCM 19240. (C210) whole genome shotgun sequence.</title>
        <authorList>
            <person name="Sawabe T."/>
            <person name="Meirelles P."/>
            <person name="Nakanishi M."/>
            <person name="Sayaka M."/>
            <person name="Hattori M."/>
            <person name="Ohkuma M."/>
        </authorList>
    </citation>
    <scope>NUCLEOTIDE SEQUENCE [LARGE SCALE GENOMIC DNA]</scope>
    <source>
        <strain evidence="1 2">JCM 19240</strain>
    </source>
</reference>
<evidence type="ECO:0000313" key="2">
    <source>
        <dbReference type="Proteomes" id="UP000029224"/>
    </source>
</evidence>
<reference evidence="1 2" key="2">
    <citation type="submission" date="2014-09" db="EMBL/GenBank/DDBJ databases">
        <authorList>
            <consortium name="NBRP consortium"/>
            <person name="Sawabe T."/>
            <person name="Meirelles P."/>
            <person name="Nakanishi M."/>
            <person name="Sayaka M."/>
            <person name="Hattori M."/>
            <person name="Ohkuma M."/>
        </authorList>
    </citation>
    <scope>NUCLEOTIDE SEQUENCE [LARGE SCALE GENOMIC DNA]</scope>
    <source>
        <strain evidence="1 2">JCM 19240</strain>
    </source>
</reference>
<organism evidence="1 2">
    <name type="scientific">Vibrio maritimus</name>
    <dbReference type="NCBI Taxonomy" id="990268"/>
    <lineage>
        <taxon>Bacteria</taxon>
        <taxon>Pseudomonadati</taxon>
        <taxon>Pseudomonadota</taxon>
        <taxon>Gammaproteobacteria</taxon>
        <taxon>Vibrionales</taxon>
        <taxon>Vibrionaceae</taxon>
        <taxon>Vibrio</taxon>
    </lineage>
</organism>
<dbReference type="AlphaFoldDB" id="A0A090T204"/>
<sequence length="98" mass="11090">MESGEQDGKLLLQLSCDTLVFTREFLQSCSKELESIEPEHVLCDNPYGVFKDFGNGFYAYCKHSKNEQTLVLKCTVGGVVFRVHCPIGEDKVMRIPEL</sequence>
<keyword evidence="2" id="KW-1185">Reference proteome</keyword>
<gene>
    <name evidence="1" type="ORF">JCM19240_908</name>
</gene>
<comment type="caution">
    <text evidence="1">The sequence shown here is derived from an EMBL/GenBank/DDBJ whole genome shotgun (WGS) entry which is preliminary data.</text>
</comment>
<dbReference type="OrthoDB" id="5857122at2"/>
<accession>A0A090T204</accession>
<proteinExistence type="predicted"/>